<dbReference type="EMBL" id="JAOVQO010000020">
    <property type="protein sequence ID" value="MCU9850023.1"/>
    <property type="molecule type" value="Genomic_DNA"/>
</dbReference>
<dbReference type="Proteomes" id="UP001209535">
    <property type="component" value="Unassembled WGS sequence"/>
</dbReference>
<keyword evidence="4" id="KW-0804">Transcription</keyword>
<dbReference type="InterPro" id="IPR058163">
    <property type="entry name" value="LysR-type_TF_proteobact-type"/>
</dbReference>
<dbReference type="InterPro" id="IPR036388">
    <property type="entry name" value="WH-like_DNA-bd_sf"/>
</dbReference>
<keyword evidence="3" id="KW-0238">DNA-binding</keyword>
<evidence type="ECO:0000313" key="6">
    <source>
        <dbReference type="EMBL" id="MCU9850023.1"/>
    </source>
</evidence>
<evidence type="ECO:0000256" key="1">
    <source>
        <dbReference type="ARBA" id="ARBA00009437"/>
    </source>
</evidence>
<name>A0ABT2X7U4_9RHOB</name>
<dbReference type="PANTHER" id="PTHR30537:SF74">
    <property type="entry name" value="HTH-TYPE TRANSCRIPTIONAL REGULATOR TRPI"/>
    <property type="match status" value="1"/>
</dbReference>
<dbReference type="Gene3D" id="1.10.10.10">
    <property type="entry name" value="Winged helix-like DNA-binding domain superfamily/Winged helix DNA-binding domain"/>
    <property type="match status" value="1"/>
</dbReference>
<gene>
    <name evidence="6" type="ORF">OEZ60_18645</name>
</gene>
<keyword evidence="2" id="KW-0805">Transcription regulation</keyword>
<dbReference type="Pfam" id="PF03466">
    <property type="entry name" value="LysR_substrate"/>
    <property type="match status" value="1"/>
</dbReference>
<dbReference type="PRINTS" id="PR00039">
    <property type="entry name" value="HTHLYSR"/>
</dbReference>
<evidence type="ECO:0000259" key="5">
    <source>
        <dbReference type="PROSITE" id="PS50931"/>
    </source>
</evidence>
<dbReference type="InterPro" id="IPR036390">
    <property type="entry name" value="WH_DNA-bd_sf"/>
</dbReference>
<accession>A0ABT2X7U4</accession>
<dbReference type="Pfam" id="PF00126">
    <property type="entry name" value="HTH_1"/>
    <property type="match status" value="1"/>
</dbReference>
<evidence type="ECO:0000256" key="2">
    <source>
        <dbReference type="ARBA" id="ARBA00023015"/>
    </source>
</evidence>
<proteinExistence type="inferred from homology"/>
<dbReference type="InterPro" id="IPR000847">
    <property type="entry name" value="LysR_HTH_N"/>
</dbReference>
<dbReference type="SUPFAM" id="SSF46785">
    <property type="entry name" value="Winged helix' DNA-binding domain"/>
    <property type="match status" value="1"/>
</dbReference>
<dbReference type="Gene3D" id="3.40.190.10">
    <property type="entry name" value="Periplasmic binding protein-like II"/>
    <property type="match status" value="2"/>
</dbReference>
<feature type="domain" description="HTH lysR-type" evidence="5">
    <location>
        <begin position="5"/>
        <end position="62"/>
    </location>
</feature>
<keyword evidence="7" id="KW-1185">Reference proteome</keyword>
<organism evidence="6 7">
    <name type="scientific">Albidovulum salinarum</name>
    <dbReference type="NCBI Taxonomy" id="2984153"/>
    <lineage>
        <taxon>Bacteria</taxon>
        <taxon>Pseudomonadati</taxon>
        <taxon>Pseudomonadota</taxon>
        <taxon>Alphaproteobacteria</taxon>
        <taxon>Rhodobacterales</taxon>
        <taxon>Paracoccaceae</taxon>
        <taxon>Albidovulum</taxon>
    </lineage>
</organism>
<dbReference type="RefSeq" id="WP_263339506.1">
    <property type="nucleotide sequence ID" value="NZ_JAOVQO010000020.1"/>
</dbReference>
<sequence length="307" mass="33514">MRAYPALSQIAAFDAAARHLNFSRAATELNVQQPAVSRQIAALEADLGHRLFQRSKPRLRLTPEGEMLATAVTDGLGAIRRAIDALRGQRRRDVLVVNAAIGFTSFFLLPRLGEFQSAHPDIRVEVVTRDQNPDYDPTACDLVVTFGEAPPPGTESRPIFGEELIAVCAPGRLPAGRRLGPEELVRERLLHMSSGAHASDWDRFLAGTGLGPPEPQPIDRLFSYMVYLRAIQNGQGIGLGWRHLVDDLLTSGALVQVSDRVIVTPRAYHCSILPHSEMRADARVFLDWIGGLVPPTGARVKTGAAQL</sequence>
<dbReference type="SUPFAM" id="SSF53850">
    <property type="entry name" value="Periplasmic binding protein-like II"/>
    <property type="match status" value="1"/>
</dbReference>
<dbReference type="PANTHER" id="PTHR30537">
    <property type="entry name" value="HTH-TYPE TRANSCRIPTIONAL REGULATOR"/>
    <property type="match status" value="1"/>
</dbReference>
<evidence type="ECO:0000313" key="7">
    <source>
        <dbReference type="Proteomes" id="UP001209535"/>
    </source>
</evidence>
<protein>
    <submittedName>
        <fullName evidence="6">LysR substrate-binding domain-containing protein</fullName>
    </submittedName>
</protein>
<comment type="caution">
    <text evidence="6">The sequence shown here is derived from an EMBL/GenBank/DDBJ whole genome shotgun (WGS) entry which is preliminary data.</text>
</comment>
<dbReference type="PROSITE" id="PS50931">
    <property type="entry name" value="HTH_LYSR"/>
    <property type="match status" value="1"/>
</dbReference>
<reference evidence="6 7" key="1">
    <citation type="submission" date="2022-10" db="EMBL/GenBank/DDBJ databases">
        <title>Defluviimonas sp. nov., isolated from ocean surface sediments.</title>
        <authorList>
            <person name="He W."/>
            <person name="Wang L."/>
            <person name="Zhang D.-F."/>
        </authorList>
    </citation>
    <scope>NUCLEOTIDE SEQUENCE [LARGE SCALE GENOMIC DNA]</scope>
    <source>
        <strain evidence="6 7">WL0024</strain>
    </source>
</reference>
<dbReference type="InterPro" id="IPR005119">
    <property type="entry name" value="LysR_subst-bd"/>
</dbReference>
<comment type="similarity">
    <text evidence="1">Belongs to the LysR transcriptional regulatory family.</text>
</comment>
<evidence type="ECO:0000256" key="3">
    <source>
        <dbReference type="ARBA" id="ARBA00023125"/>
    </source>
</evidence>
<evidence type="ECO:0000256" key="4">
    <source>
        <dbReference type="ARBA" id="ARBA00023163"/>
    </source>
</evidence>